<dbReference type="Gene3D" id="1.25.40.990">
    <property type="match status" value="1"/>
</dbReference>
<name>A0A2H1WX30_SPOFR</name>
<dbReference type="InterPro" id="IPR005062">
    <property type="entry name" value="SAC3/GANP/THP3_conserved"/>
</dbReference>
<dbReference type="Pfam" id="PF03399">
    <property type="entry name" value="SAC3_GANP"/>
    <property type="match status" value="1"/>
</dbReference>
<reference evidence="2" key="1">
    <citation type="submission" date="2016-07" db="EMBL/GenBank/DDBJ databases">
        <authorList>
            <person name="Bretaudeau A."/>
        </authorList>
    </citation>
    <scope>NUCLEOTIDE SEQUENCE</scope>
    <source>
        <strain evidence="2">Rice</strain>
        <tissue evidence="2">Whole body</tissue>
    </source>
</reference>
<dbReference type="GO" id="GO:0005634">
    <property type="term" value="C:nucleus"/>
    <property type="evidence" value="ECO:0007669"/>
    <property type="project" value="TreeGrafter"/>
</dbReference>
<dbReference type="InterPro" id="IPR045107">
    <property type="entry name" value="SAC3/GANP/THP3"/>
</dbReference>
<dbReference type="GO" id="GO:0051225">
    <property type="term" value="P:spindle assembly"/>
    <property type="evidence" value="ECO:0007669"/>
    <property type="project" value="TreeGrafter"/>
</dbReference>
<proteinExistence type="predicted"/>
<dbReference type="PANTHER" id="PTHR12436:SF38">
    <property type="entry name" value="SAC3 DOMAIN-CONTAINING PROTEIN 1"/>
    <property type="match status" value="1"/>
</dbReference>
<feature type="domain" description="SAC3/GANP/THP3 conserved" evidence="1">
    <location>
        <begin position="34"/>
        <end position="336"/>
    </location>
</feature>
<dbReference type="GO" id="GO:0051298">
    <property type="term" value="P:centrosome duplication"/>
    <property type="evidence" value="ECO:0007669"/>
    <property type="project" value="TreeGrafter"/>
</dbReference>
<dbReference type="AlphaFoldDB" id="A0A2H1WX30"/>
<dbReference type="GO" id="GO:0005813">
    <property type="term" value="C:centrosome"/>
    <property type="evidence" value="ECO:0007669"/>
    <property type="project" value="TreeGrafter"/>
</dbReference>
<dbReference type="PANTHER" id="PTHR12436">
    <property type="entry name" value="80 KDA MCM3-ASSOCIATED PROTEIN"/>
    <property type="match status" value="1"/>
</dbReference>
<evidence type="ECO:0000313" key="2">
    <source>
        <dbReference type="EMBL" id="SOQ57623.1"/>
    </source>
</evidence>
<gene>
    <name evidence="2" type="ORF">SFRICE_030610</name>
</gene>
<protein>
    <submittedName>
        <fullName evidence="2">SFRICE_030610</fullName>
    </submittedName>
</protein>
<dbReference type="GO" id="GO:0005819">
    <property type="term" value="C:spindle"/>
    <property type="evidence" value="ECO:0007669"/>
    <property type="project" value="TreeGrafter"/>
</dbReference>
<sequence>MSSYFDYFCQNIENESREKSTQNVDRILGTCYSMCPEDEVKLREAERLVHLLEVWGSERRLVKSYSRSAADSNMAVPHLLRPYSVLANTVQYLLLDVTRRVDVPESIMYDFVNDRLRAVRQDITIQRLIPTQCVCLLESMIRFYVYYGYVLSAHPLKDYDPVLNKKYLLECLKWYLSCCDSIAKEKGNIDELSGFFSGLELNIRESKSKLVNDQALVESLYILCNLDDLHPLYRYLKMTKDLKRQEKLQLSYEIAIANLQGNYVKVCRLSEKLCPLLYCALCTYLPTLQRRALNVMCHAYNNKRLTVPSTALVRWLCFSTERDANTVCSHYGLKVNGDAVQFDRSEFKTDAHLHIPVIRNIKKKFDVSLIDIFTYETNK</sequence>
<organism evidence="2">
    <name type="scientific">Spodoptera frugiperda</name>
    <name type="common">Fall armyworm</name>
    <dbReference type="NCBI Taxonomy" id="7108"/>
    <lineage>
        <taxon>Eukaryota</taxon>
        <taxon>Metazoa</taxon>
        <taxon>Ecdysozoa</taxon>
        <taxon>Arthropoda</taxon>
        <taxon>Hexapoda</taxon>
        <taxon>Insecta</taxon>
        <taxon>Pterygota</taxon>
        <taxon>Neoptera</taxon>
        <taxon>Endopterygota</taxon>
        <taxon>Lepidoptera</taxon>
        <taxon>Glossata</taxon>
        <taxon>Ditrysia</taxon>
        <taxon>Noctuoidea</taxon>
        <taxon>Noctuidae</taxon>
        <taxon>Amphipyrinae</taxon>
        <taxon>Spodoptera</taxon>
    </lineage>
</organism>
<evidence type="ECO:0000259" key="1">
    <source>
        <dbReference type="Pfam" id="PF03399"/>
    </source>
</evidence>
<accession>A0A2H1WX30</accession>
<dbReference type="EMBL" id="ODYU01011713">
    <property type="protein sequence ID" value="SOQ57623.1"/>
    <property type="molecule type" value="Genomic_DNA"/>
</dbReference>